<gene>
    <name evidence="2" type="ORF">BC793_11120</name>
</gene>
<evidence type="ECO:0000313" key="2">
    <source>
        <dbReference type="EMBL" id="PWK45048.1"/>
    </source>
</evidence>
<keyword evidence="1" id="KW-0812">Transmembrane</keyword>
<evidence type="ECO:0000256" key="1">
    <source>
        <dbReference type="SAM" id="Phobius"/>
    </source>
</evidence>
<accession>A0A316F9P8</accession>
<keyword evidence="3" id="KW-1185">Reference proteome</keyword>
<proteinExistence type="predicted"/>
<keyword evidence="1" id="KW-0472">Membrane</keyword>
<dbReference type="AlphaFoldDB" id="A0A316F9P8"/>
<feature type="transmembrane region" description="Helical" evidence="1">
    <location>
        <begin position="18"/>
        <end position="44"/>
    </location>
</feature>
<organism evidence="2 3">
    <name type="scientific">Actinoplanes xinjiangensis</name>
    <dbReference type="NCBI Taxonomy" id="512350"/>
    <lineage>
        <taxon>Bacteria</taxon>
        <taxon>Bacillati</taxon>
        <taxon>Actinomycetota</taxon>
        <taxon>Actinomycetes</taxon>
        <taxon>Micromonosporales</taxon>
        <taxon>Micromonosporaceae</taxon>
        <taxon>Actinoplanes</taxon>
    </lineage>
</organism>
<comment type="caution">
    <text evidence="2">The sequence shown here is derived from an EMBL/GenBank/DDBJ whole genome shotgun (WGS) entry which is preliminary data.</text>
</comment>
<evidence type="ECO:0000313" key="3">
    <source>
        <dbReference type="Proteomes" id="UP000245697"/>
    </source>
</evidence>
<name>A0A316F9P8_9ACTN</name>
<sequence length="63" mass="6613">MEGVILTLPVLMTTQDPWWLPLVLSVAIGALINAAAINGVAAVLRRSRVRRADAHGPAVEAIG</sequence>
<protein>
    <submittedName>
        <fullName evidence="2">Uncharacterized protein</fullName>
    </submittedName>
</protein>
<dbReference type="EMBL" id="QGGR01000011">
    <property type="protein sequence ID" value="PWK45048.1"/>
    <property type="molecule type" value="Genomic_DNA"/>
</dbReference>
<dbReference type="Proteomes" id="UP000245697">
    <property type="component" value="Unassembled WGS sequence"/>
</dbReference>
<reference evidence="2 3" key="1">
    <citation type="submission" date="2018-05" db="EMBL/GenBank/DDBJ databases">
        <title>Genomic Encyclopedia of Archaeal and Bacterial Type Strains, Phase II (KMG-II): from individual species to whole genera.</title>
        <authorList>
            <person name="Goeker M."/>
        </authorList>
    </citation>
    <scope>NUCLEOTIDE SEQUENCE [LARGE SCALE GENOMIC DNA]</scope>
    <source>
        <strain evidence="2 3">DSM 45184</strain>
    </source>
</reference>
<keyword evidence="1" id="KW-1133">Transmembrane helix</keyword>